<proteinExistence type="inferred from homology"/>
<evidence type="ECO:0000313" key="4">
    <source>
        <dbReference type="EMBL" id="TDV56343.1"/>
    </source>
</evidence>
<dbReference type="EMBL" id="SOCP01000002">
    <property type="protein sequence ID" value="TDV56343.1"/>
    <property type="molecule type" value="Genomic_DNA"/>
</dbReference>
<dbReference type="GO" id="GO:0016829">
    <property type="term" value="F:lyase activity"/>
    <property type="evidence" value="ECO:0007669"/>
    <property type="project" value="InterPro"/>
</dbReference>
<dbReference type="InterPro" id="IPR045337">
    <property type="entry name" value="MmgE_PrpD_C"/>
</dbReference>
<evidence type="ECO:0000313" key="5">
    <source>
        <dbReference type="Proteomes" id="UP000294927"/>
    </source>
</evidence>
<dbReference type="InterPro" id="IPR045336">
    <property type="entry name" value="MmgE_PrpD_N"/>
</dbReference>
<dbReference type="InterPro" id="IPR005656">
    <property type="entry name" value="MmgE_PrpD"/>
</dbReference>
<dbReference type="Gene3D" id="1.10.4100.10">
    <property type="entry name" value="2-methylcitrate dehydratase PrpD"/>
    <property type="match status" value="1"/>
</dbReference>
<dbReference type="AlphaFoldDB" id="A0A4R7W1B6"/>
<feature type="domain" description="MmgE/PrpD N-terminal" evidence="2">
    <location>
        <begin position="12"/>
        <end position="254"/>
    </location>
</feature>
<name>A0A4R7W1B6_9PSEU</name>
<dbReference type="Pfam" id="PF19305">
    <property type="entry name" value="MmgE_PrpD_C"/>
    <property type="match status" value="1"/>
</dbReference>
<comment type="similarity">
    <text evidence="1">Belongs to the PrpD family.</text>
</comment>
<dbReference type="Pfam" id="PF03972">
    <property type="entry name" value="MmgE_PrpD_N"/>
    <property type="match status" value="1"/>
</dbReference>
<keyword evidence="5" id="KW-1185">Reference proteome</keyword>
<dbReference type="PANTHER" id="PTHR16943:SF8">
    <property type="entry name" value="2-METHYLCITRATE DEHYDRATASE"/>
    <property type="match status" value="1"/>
</dbReference>
<dbReference type="OrthoDB" id="9797528at2"/>
<feature type="domain" description="MmgE/PrpD C-terminal" evidence="3">
    <location>
        <begin position="280"/>
        <end position="435"/>
    </location>
</feature>
<accession>A0A4R7W1B6</accession>
<dbReference type="SUPFAM" id="SSF103378">
    <property type="entry name" value="2-methylcitrate dehydratase PrpD"/>
    <property type="match status" value="1"/>
</dbReference>
<sequence length="477" mass="50405">MAAPLHHDAIVDLVRWARDLTLADIPDDVLDGTKRRVLDLVAAALAGTRAEGVPQLLRAVDGWGGRPVASVIGSTLRTSVPHAVLLNATIARALELDDVHEKALLHPTVATAPIALALAEQDPAVDGARVVTALVAAQEVMCRLGLAPEYHVAGPKHRPRGWSFTYQCGALGGTLAAALVRGLDESRTLDALGNAYTALAGNQQAIKEATLAIRVQQGITAQTAVQSADLAASGITGPHEVLEGEYGWLSYWHGGSYDREVVVGDLGKRWETAGVSVKPYPVCRITHNTIGATLAAGVAPDDVERIVVHVNSQESWDEVVHPLERRRRPTSPMDAQFSLPFIVGIVASRGGVTLADLSEEAINDPRVVAMAERVEPVLDPGFESMAGRMIPMPVTVDVHRRDGTVVTRESAHPLGHPGNPLGWAEAEAKVWDGAAWGTTAADRSVVESLVSAVRSLETHSAPGELAGLLARAKAVPA</sequence>
<dbReference type="InterPro" id="IPR042183">
    <property type="entry name" value="MmgE/PrpD_sf_1"/>
</dbReference>
<dbReference type="InterPro" id="IPR042188">
    <property type="entry name" value="MmgE/PrpD_sf_2"/>
</dbReference>
<protein>
    <submittedName>
        <fullName evidence="4">2-methylcitrate dehydratase PrpD</fullName>
    </submittedName>
</protein>
<reference evidence="4 5" key="1">
    <citation type="submission" date="2019-03" db="EMBL/GenBank/DDBJ databases">
        <title>Genomic Encyclopedia of Archaeal and Bacterial Type Strains, Phase II (KMG-II): from individual species to whole genera.</title>
        <authorList>
            <person name="Goeker M."/>
        </authorList>
    </citation>
    <scope>NUCLEOTIDE SEQUENCE [LARGE SCALE GENOMIC DNA]</scope>
    <source>
        <strain evidence="4 5">DSM 45499</strain>
    </source>
</reference>
<evidence type="ECO:0000259" key="2">
    <source>
        <dbReference type="Pfam" id="PF03972"/>
    </source>
</evidence>
<dbReference type="PANTHER" id="PTHR16943">
    <property type="entry name" value="2-METHYLCITRATE DEHYDRATASE-RELATED"/>
    <property type="match status" value="1"/>
</dbReference>
<organism evidence="4 5">
    <name type="scientific">Actinophytocola oryzae</name>
    <dbReference type="NCBI Taxonomy" id="502181"/>
    <lineage>
        <taxon>Bacteria</taxon>
        <taxon>Bacillati</taxon>
        <taxon>Actinomycetota</taxon>
        <taxon>Actinomycetes</taxon>
        <taxon>Pseudonocardiales</taxon>
        <taxon>Pseudonocardiaceae</taxon>
    </lineage>
</organism>
<comment type="caution">
    <text evidence="4">The sequence shown here is derived from an EMBL/GenBank/DDBJ whole genome shotgun (WGS) entry which is preliminary data.</text>
</comment>
<dbReference type="Gene3D" id="3.30.1330.120">
    <property type="entry name" value="2-methylcitrate dehydratase PrpD"/>
    <property type="match status" value="1"/>
</dbReference>
<dbReference type="RefSeq" id="WP_133901594.1">
    <property type="nucleotide sequence ID" value="NZ_SOCP01000002.1"/>
</dbReference>
<dbReference type="Proteomes" id="UP000294927">
    <property type="component" value="Unassembled WGS sequence"/>
</dbReference>
<evidence type="ECO:0000259" key="3">
    <source>
        <dbReference type="Pfam" id="PF19305"/>
    </source>
</evidence>
<gene>
    <name evidence="4" type="ORF">CLV71_102410</name>
</gene>
<dbReference type="InterPro" id="IPR036148">
    <property type="entry name" value="MmgE/PrpD_sf"/>
</dbReference>
<evidence type="ECO:0000256" key="1">
    <source>
        <dbReference type="ARBA" id="ARBA00006174"/>
    </source>
</evidence>